<keyword evidence="2" id="KW-1185">Reference proteome</keyword>
<name>A0AAW0BCE7_9AGAR</name>
<protein>
    <recommendedName>
        <fullName evidence="3">PLC-like phosphodiesterase</fullName>
    </recommendedName>
</protein>
<dbReference type="InterPro" id="IPR017946">
    <property type="entry name" value="PLC-like_Pdiesterase_TIM-brl"/>
</dbReference>
<evidence type="ECO:0000313" key="1">
    <source>
        <dbReference type="EMBL" id="KAK7023643.1"/>
    </source>
</evidence>
<comment type="caution">
    <text evidence="1">The sequence shown here is derived from an EMBL/GenBank/DDBJ whole genome shotgun (WGS) entry which is preliminary data.</text>
</comment>
<proteinExistence type="predicted"/>
<evidence type="ECO:0000313" key="2">
    <source>
        <dbReference type="Proteomes" id="UP001383192"/>
    </source>
</evidence>
<dbReference type="EMBL" id="JAYKXP010000133">
    <property type="protein sequence ID" value="KAK7023643.1"/>
    <property type="molecule type" value="Genomic_DNA"/>
</dbReference>
<dbReference type="Gene3D" id="3.20.20.190">
    <property type="entry name" value="Phosphatidylinositol (PI) phosphodiesterase"/>
    <property type="match status" value="1"/>
</dbReference>
<dbReference type="GO" id="GO:0006629">
    <property type="term" value="P:lipid metabolic process"/>
    <property type="evidence" value="ECO:0007669"/>
    <property type="project" value="InterPro"/>
</dbReference>
<dbReference type="PANTHER" id="PTHR13593:SF140">
    <property type="entry name" value="PLC-LIKE PHOSPHODIESTERASE"/>
    <property type="match status" value="1"/>
</dbReference>
<dbReference type="GO" id="GO:0008081">
    <property type="term" value="F:phosphoric diester hydrolase activity"/>
    <property type="evidence" value="ECO:0007669"/>
    <property type="project" value="InterPro"/>
</dbReference>
<sequence length="303" mass="33600">MTRDTAVSRDQRVNITQQLDLGVRLLQAQSHMKDGELHFCHTMHILLIGCSLFDGGTVENYLKEVKLFLDTHPTEVLTFIFTNPEEQSVKDVWEPIFNDVGLTQFAFIPDQVPLAIDDWPTLGEMIEAGKRLVVFLDNGANTTEVPFILPEFQMVWETPFSVTDSTFPCSIDRIEGPLLPILHMYMINHSLNTNVFPLPGGGGIIIPNVFEAETTNSIQSIMDNVKGCAPLALGRNPNFILLDWVDDGEAFLAADILNGIGSPPSSTPANGGESNAALTRERWRSRPEIAAFILSLLEFSVFL</sequence>
<accession>A0AAW0BCE7</accession>
<dbReference type="SUPFAM" id="SSF51695">
    <property type="entry name" value="PLC-like phosphodiesterases"/>
    <property type="match status" value="1"/>
</dbReference>
<dbReference type="Proteomes" id="UP001383192">
    <property type="component" value="Unassembled WGS sequence"/>
</dbReference>
<dbReference type="AlphaFoldDB" id="A0AAW0BCE7"/>
<reference evidence="1 2" key="1">
    <citation type="submission" date="2024-01" db="EMBL/GenBank/DDBJ databases">
        <title>A draft genome for a cacao thread blight-causing isolate of Paramarasmius palmivorus.</title>
        <authorList>
            <person name="Baruah I.K."/>
            <person name="Bukari Y."/>
            <person name="Amoako-Attah I."/>
            <person name="Meinhardt L.W."/>
            <person name="Bailey B.A."/>
            <person name="Cohen S.P."/>
        </authorList>
    </citation>
    <scope>NUCLEOTIDE SEQUENCE [LARGE SCALE GENOMIC DNA]</scope>
    <source>
        <strain evidence="1 2">GH-12</strain>
    </source>
</reference>
<organism evidence="1 2">
    <name type="scientific">Paramarasmius palmivorus</name>
    <dbReference type="NCBI Taxonomy" id="297713"/>
    <lineage>
        <taxon>Eukaryota</taxon>
        <taxon>Fungi</taxon>
        <taxon>Dikarya</taxon>
        <taxon>Basidiomycota</taxon>
        <taxon>Agaricomycotina</taxon>
        <taxon>Agaricomycetes</taxon>
        <taxon>Agaricomycetidae</taxon>
        <taxon>Agaricales</taxon>
        <taxon>Marasmiineae</taxon>
        <taxon>Marasmiaceae</taxon>
        <taxon>Paramarasmius</taxon>
    </lineage>
</organism>
<dbReference type="InterPro" id="IPR051057">
    <property type="entry name" value="PI-PLC_domain"/>
</dbReference>
<evidence type="ECO:0008006" key="3">
    <source>
        <dbReference type="Google" id="ProtNLM"/>
    </source>
</evidence>
<dbReference type="Pfam" id="PF26146">
    <property type="entry name" value="PI-PLC_X"/>
    <property type="match status" value="1"/>
</dbReference>
<dbReference type="PANTHER" id="PTHR13593">
    <property type="match status" value="1"/>
</dbReference>
<gene>
    <name evidence="1" type="ORF">VNI00_016605</name>
</gene>